<gene>
    <name evidence="1" type="ORF">IPK02_04420</name>
</gene>
<dbReference type="SUPFAM" id="SSF48371">
    <property type="entry name" value="ARM repeat"/>
    <property type="match status" value="1"/>
</dbReference>
<accession>A0A935T5C7</accession>
<comment type="caution">
    <text evidence="1">The sequence shown here is derived from an EMBL/GenBank/DDBJ whole genome shotgun (WGS) entry which is preliminary data.</text>
</comment>
<evidence type="ECO:0000313" key="1">
    <source>
        <dbReference type="EMBL" id="MBK7953273.1"/>
    </source>
</evidence>
<dbReference type="AlphaFoldDB" id="A0A935T5C7"/>
<dbReference type="InterPro" id="IPR016024">
    <property type="entry name" value="ARM-type_fold"/>
</dbReference>
<evidence type="ECO:0000313" key="2">
    <source>
        <dbReference type="Proteomes" id="UP000706151"/>
    </source>
</evidence>
<sequence length="409" mass="44355">MRRVALLLMLLPFVVGIVVFAATDQTPLVSRDETLSAKSIAEARRLLASNDPRSLQRGDERTAVVPAVLIDAAVNHWASRALGARAAFLMGEDTAEIQISVPALGIAAARYLNLRVVFPEAKGEPKIIRGSIGSLPVPAVLVEWLIGTAIRIAGYAQEWQLATQAIRRLAFEPARGTVDVSYVWEPQLLDRVRSLAFTPEDIVRLHAAQIALAGLLDHYAPRSRLPLSRILAPLLRCCGDETLQTSRAALLVLATYLAGKDLAQLLPQARSWPRPRRLTLTLLGREDSAQHFGISAALAIWAGEPAAKAIGMYKEIDDSRGGSGFSFADLAADRAGTRFGELLVESSAHLHAALRGTLSDADLLASPAGLPESLSEADFRRRFGDGDNLAYRELASEIERRLTALPLYR</sequence>
<organism evidence="1 2">
    <name type="scientific">Candidatus Accumulibacter affinis</name>
    <dbReference type="NCBI Taxonomy" id="2954384"/>
    <lineage>
        <taxon>Bacteria</taxon>
        <taxon>Pseudomonadati</taxon>
        <taxon>Pseudomonadota</taxon>
        <taxon>Betaproteobacteria</taxon>
        <taxon>Candidatus Accumulibacter</taxon>
    </lineage>
</organism>
<reference evidence="1 2" key="1">
    <citation type="submission" date="2020-10" db="EMBL/GenBank/DDBJ databases">
        <title>Connecting structure to function with the recovery of over 1000 high-quality activated sludge metagenome-assembled genomes encoding full-length rRNA genes using long-read sequencing.</title>
        <authorList>
            <person name="Singleton C.M."/>
            <person name="Petriglieri F."/>
            <person name="Kristensen J.M."/>
            <person name="Kirkegaard R.H."/>
            <person name="Michaelsen T.Y."/>
            <person name="Andersen M.H."/>
            <person name="Karst S.M."/>
            <person name="Dueholm M.S."/>
            <person name="Nielsen P.H."/>
            <person name="Albertsen M."/>
        </authorList>
    </citation>
    <scope>NUCLEOTIDE SEQUENCE [LARGE SCALE GENOMIC DNA]</scope>
    <source>
        <strain evidence="1">Fred_18-Q3-R57-64_BAT3C.720</strain>
    </source>
</reference>
<dbReference type="EMBL" id="JADJOT010000003">
    <property type="protein sequence ID" value="MBK7953273.1"/>
    <property type="molecule type" value="Genomic_DNA"/>
</dbReference>
<protein>
    <submittedName>
        <fullName evidence="1">Uncharacterized protein</fullName>
    </submittedName>
</protein>
<name>A0A935T5C7_9PROT</name>
<proteinExistence type="predicted"/>
<dbReference type="Proteomes" id="UP000706151">
    <property type="component" value="Unassembled WGS sequence"/>
</dbReference>